<sequence>MRFAEVQRRLLQCRFEAVDHYAVYPPKRNRKQHQQISGIKIQPEGVVYTALKHHNQSAAERQKNSKYPAGSHFLLINNKSQCHRNGRSHRINQIDIDGERGLRCFVLQCIIDRDAKQCQNGYAVGMLLQINPRRGNIAVHHCRNDNPRARPAEDAHYNRRDLCRICACNRRINRPEKYPCEQT</sequence>
<reference evidence="1" key="2">
    <citation type="journal article" date="2021" name="Genome Biol. Evol.">
        <title>Developing a high-quality reference genome for a parasitic bivalve with doubly uniparental inheritance (Bivalvia: Unionida).</title>
        <authorList>
            <person name="Smith C.H."/>
        </authorList>
    </citation>
    <scope>NUCLEOTIDE SEQUENCE</scope>
    <source>
        <strain evidence="1">CHS0354</strain>
        <tissue evidence="1">Mantle</tissue>
    </source>
</reference>
<name>A0AAE0S2Z5_9BIVA</name>
<reference evidence="1" key="1">
    <citation type="journal article" date="2021" name="Genome Biol. Evol.">
        <title>A High-Quality Reference Genome for a Parasitic Bivalve with Doubly Uniparental Inheritance (Bivalvia: Unionida).</title>
        <authorList>
            <person name="Smith C.H."/>
        </authorList>
    </citation>
    <scope>NUCLEOTIDE SEQUENCE</scope>
    <source>
        <strain evidence="1">CHS0354</strain>
    </source>
</reference>
<protein>
    <submittedName>
        <fullName evidence="1">Uncharacterized protein</fullName>
    </submittedName>
</protein>
<dbReference type="Proteomes" id="UP001195483">
    <property type="component" value="Unassembled WGS sequence"/>
</dbReference>
<accession>A0AAE0S2Z5</accession>
<dbReference type="EMBL" id="JAEAOA010002069">
    <property type="protein sequence ID" value="KAK3584229.1"/>
    <property type="molecule type" value="Genomic_DNA"/>
</dbReference>
<proteinExistence type="predicted"/>
<comment type="caution">
    <text evidence="1">The sequence shown here is derived from an EMBL/GenBank/DDBJ whole genome shotgun (WGS) entry which is preliminary data.</text>
</comment>
<dbReference type="AlphaFoldDB" id="A0AAE0S2Z5"/>
<gene>
    <name evidence="1" type="ORF">CHS0354_035310</name>
</gene>
<organism evidence="1 2">
    <name type="scientific">Potamilus streckersoni</name>
    <dbReference type="NCBI Taxonomy" id="2493646"/>
    <lineage>
        <taxon>Eukaryota</taxon>
        <taxon>Metazoa</taxon>
        <taxon>Spiralia</taxon>
        <taxon>Lophotrochozoa</taxon>
        <taxon>Mollusca</taxon>
        <taxon>Bivalvia</taxon>
        <taxon>Autobranchia</taxon>
        <taxon>Heteroconchia</taxon>
        <taxon>Palaeoheterodonta</taxon>
        <taxon>Unionida</taxon>
        <taxon>Unionoidea</taxon>
        <taxon>Unionidae</taxon>
        <taxon>Ambleminae</taxon>
        <taxon>Lampsilini</taxon>
        <taxon>Potamilus</taxon>
    </lineage>
</organism>
<reference evidence="1" key="3">
    <citation type="submission" date="2023-05" db="EMBL/GenBank/DDBJ databases">
        <authorList>
            <person name="Smith C.H."/>
        </authorList>
    </citation>
    <scope>NUCLEOTIDE SEQUENCE</scope>
    <source>
        <strain evidence="1">CHS0354</strain>
        <tissue evidence="1">Mantle</tissue>
    </source>
</reference>
<evidence type="ECO:0000313" key="2">
    <source>
        <dbReference type="Proteomes" id="UP001195483"/>
    </source>
</evidence>
<keyword evidence="2" id="KW-1185">Reference proteome</keyword>
<evidence type="ECO:0000313" key="1">
    <source>
        <dbReference type="EMBL" id="KAK3584229.1"/>
    </source>
</evidence>